<feature type="domain" description="ABC transporter" evidence="10">
    <location>
        <begin position="1070"/>
        <end position="1306"/>
    </location>
</feature>
<evidence type="ECO:0000256" key="3">
    <source>
        <dbReference type="ARBA" id="ARBA00022692"/>
    </source>
</evidence>
<dbReference type="InterPro" id="IPR003593">
    <property type="entry name" value="AAA+_ATPase"/>
</dbReference>
<feature type="transmembrane region" description="Helical" evidence="9">
    <location>
        <begin position="869"/>
        <end position="889"/>
    </location>
</feature>
<dbReference type="FunFam" id="3.40.50.300:FF:001370">
    <property type="entry name" value="p-GlycoProtein related"/>
    <property type="match status" value="1"/>
</dbReference>
<evidence type="ECO:0000259" key="10">
    <source>
        <dbReference type="PROSITE" id="PS50893"/>
    </source>
</evidence>
<evidence type="ECO:0000259" key="11">
    <source>
        <dbReference type="PROSITE" id="PS50929"/>
    </source>
</evidence>
<feature type="domain" description="ABC transporter" evidence="10">
    <location>
        <begin position="387"/>
        <end position="622"/>
    </location>
</feature>
<dbReference type="PROSITE" id="PS50893">
    <property type="entry name" value="ABC_TRANSPORTER_2"/>
    <property type="match status" value="2"/>
</dbReference>
<dbReference type="CDD" id="cd18577">
    <property type="entry name" value="ABC_6TM_Pgp_ABCB1_D1_like"/>
    <property type="match status" value="1"/>
</dbReference>
<evidence type="ECO:0000256" key="6">
    <source>
        <dbReference type="ARBA" id="ARBA00022840"/>
    </source>
</evidence>
<evidence type="ECO:0000256" key="8">
    <source>
        <dbReference type="ARBA" id="ARBA00023136"/>
    </source>
</evidence>
<accession>A0AA36DD48</accession>
<feature type="transmembrane region" description="Helical" evidence="9">
    <location>
        <begin position="287"/>
        <end position="310"/>
    </location>
</feature>
<feature type="transmembrane region" description="Helical" evidence="9">
    <location>
        <begin position="109"/>
        <end position="134"/>
    </location>
</feature>
<dbReference type="SUPFAM" id="SSF52540">
    <property type="entry name" value="P-loop containing nucleoside triphosphate hydrolases"/>
    <property type="match status" value="2"/>
</dbReference>
<feature type="domain" description="ABC transmembrane type-1" evidence="11">
    <location>
        <begin position="64"/>
        <end position="352"/>
    </location>
</feature>
<dbReference type="InterPro" id="IPR017871">
    <property type="entry name" value="ABC_transporter-like_CS"/>
</dbReference>
<evidence type="ECO:0000313" key="13">
    <source>
        <dbReference type="Proteomes" id="UP001177023"/>
    </source>
</evidence>
<comment type="caution">
    <text evidence="12">The sequence shown here is derived from an EMBL/GenBank/DDBJ whole genome shotgun (WGS) entry which is preliminary data.</text>
</comment>
<keyword evidence="4" id="KW-0677">Repeat</keyword>
<feature type="transmembrane region" description="Helical" evidence="9">
    <location>
        <begin position="895"/>
        <end position="915"/>
    </location>
</feature>
<dbReference type="InterPro" id="IPR011527">
    <property type="entry name" value="ABC1_TM_dom"/>
</dbReference>
<evidence type="ECO:0000256" key="4">
    <source>
        <dbReference type="ARBA" id="ARBA00022737"/>
    </source>
</evidence>
<dbReference type="PROSITE" id="PS50929">
    <property type="entry name" value="ABC_TM1F"/>
    <property type="match status" value="2"/>
</dbReference>
<dbReference type="InterPro" id="IPR003439">
    <property type="entry name" value="ABC_transporter-like_ATP-bd"/>
</dbReference>
<dbReference type="PROSITE" id="PS00211">
    <property type="entry name" value="ABC_TRANSPORTER_1"/>
    <property type="match status" value="2"/>
</dbReference>
<keyword evidence="6" id="KW-0067">ATP-binding</keyword>
<dbReference type="FunFam" id="3.40.50.300:FF:000916">
    <property type="entry name" value="ABC transporter B family member 9"/>
    <property type="match status" value="1"/>
</dbReference>
<dbReference type="PANTHER" id="PTHR43394:SF27">
    <property type="entry name" value="ATP-DEPENDENT TRANSLOCASE ABCB1-LIKE"/>
    <property type="match status" value="1"/>
</dbReference>
<dbReference type="InterPro" id="IPR027417">
    <property type="entry name" value="P-loop_NTPase"/>
</dbReference>
<feature type="transmembrane region" description="Helical" evidence="9">
    <location>
        <begin position="61"/>
        <end position="84"/>
    </location>
</feature>
<dbReference type="Pfam" id="PF00664">
    <property type="entry name" value="ABC_membrane"/>
    <property type="match status" value="2"/>
</dbReference>
<dbReference type="CDD" id="cd18578">
    <property type="entry name" value="ABC_6TM_Pgp_ABCB1_D2_like"/>
    <property type="match status" value="1"/>
</dbReference>
<dbReference type="GO" id="GO:0005524">
    <property type="term" value="F:ATP binding"/>
    <property type="evidence" value="ECO:0007669"/>
    <property type="project" value="UniProtKB-KW"/>
</dbReference>
<dbReference type="PANTHER" id="PTHR43394">
    <property type="entry name" value="ATP-DEPENDENT PERMEASE MDL1, MITOCHONDRIAL"/>
    <property type="match status" value="1"/>
</dbReference>
<protein>
    <submittedName>
        <fullName evidence="12">Uncharacterized protein</fullName>
    </submittedName>
</protein>
<evidence type="ECO:0000256" key="7">
    <source>
        <dbReference type="ARBA" id="ARBA00022989"/>
    </source>
</evidence>
<dbReference type="Gene3D" id="3.40.50.300">
    <property type="entry name" value="P-loop containing nucleotide triphosphate hydrolases"/>
    <property type="match status" value="2"/>
</dbReference>
<feature type="transmembrane region" description="Helical" evidence="9">
    <location>
        <begin position="208"/>
        <end position="227"/>
    </location>
</feature>
<dbReference type="GO" id="GO:0005743">
    <property type="term" value="C:mitochondrial inner membrane"/>
    <property type="evidence" value="ECO:0007669"/>
    <property type="project" value="TreeGrafter"/>
</dbReference>
<keyword evidence="5" id="KW-0547">Nucleotide-binding</keyword>
<feature type="transmembrane region" description="Helical" evidence="9">
    <location>
        <begin position="790"/>
        <end position="813"/>
    </location>
</feature>
<evidence type="ECO:0000256" key="9">
    <source>
        <dbReference type="SAM" id="Phobius"/>
    </source>
</evidence>
<keyword evidence="3 9" id="KW-0812">Transmembrane</keyword>
<dbReference type="CDD" id="cd03249">
    <property type="entry name" value="ABC_MTABC3_MDL1_MDL2"/>
    <property type="match status" value="2"/>
</dbReference>
<dbReference type="GO" id="GO:0016887">
    <property type="term" value="F:ATP hydrolysis activity"/>
    <property type="evidence" value="ECO:0007669"/>
    <property type="project" value="InterPro"/>
</dbReference>
<feature type="transmembrane region" description="Helical" evidence="9">
    <location>
        <begin position="184"/>
        <end position="202"/>
    </location>
</feature>
<evidence type="ECO:0000256" key="5">
    <source>
        <dbReference type="ARBA" id="ARBA00022741"/>
    </source>
</evidence>
<dbReference type="Gene3D" id="1.20.1560.10">
    <property type="entry name" value="ABC transporter type 1, transmembrane domain"/>
    <property type="match status" value="1"/>
</dbReference>
<dbReference type="SUPFAM" id="SSF90123">
    <property type="entry name" value="ABC transporter transmembrane region"/>
    <property type="match status" value="2"/>
</dbReference>
<dbReference type="GO" id="GO:0090374">
    <property type="term" value="P:oligopeptide export from mitochondrion"/>
    <property type="evidence" value="ECO:0007669"/>
    <property type="project" value="TreeGrafter"/>
</dbReference>
<dbReference type="Pfam" id="PF00005">
    <property type="entry name" value="ABC_tran"/>
    <property type="match status" value="2"/>
</dbReference>
<reference evidence="12" key="1">
    <citation type="submission" date="2023-06" db="EMBL/GenBank/DDBJ databases">
        <authorList>
            <person name="Delattre M."/>
        </authorList>
    </citation>
    <scope>NUCLEOTIDE SEQUENCE</scope>
    <source>
        <strain evidence="12">AF72</strain>
    </source>
</reference>
<keyword evidence="8 9" id="KW-0472">Membrane</keyword>
<proteinExistence type="inferred from homology"/>
<feature type="transmembrane region" description="Helical" evidence="9">
    <location>
        <begin position="748"/>
        <end position="770"/>
    </location>
</feature>
<name>A0AA36DD48_9BILA</name>
<dbReference type="EMBL" id="CATQJA010002706">
    <property type="protein sequence ID" value="CAJ0585540.1"/>
    <property type="molecule type" value="Genomic_DNA"/>
</dbReference>
<feature type="domain" description="ABC transmembrane type-1" evidence="11">
    <location>
        <begin position="748"/>
        <end position="1027"/>
    </location>
</feature>
<evidence type="ECO:0000313" key="12">
    <source>
        <dbReference type="EMBL" id="CAJ0585540.1"/>
    </source>
</evidence>
<dbReference type="InterPro" id="IPR039421">
    <property type="entry name" value="Type_1_exporter"/>
</dbReference>
<feature type="transmembrane region" description="Helical" evidence="9">
    <location>
        <begin position="325"/>
        <end position="351"/>
    </location>
</feature>
<keyword evidence="13" id="KW-1185">Reference proteome</keyword>
<feature type="non-terminal residue" evidence="12">
    <location>
        <position position="1311"/>
    </location>
</feature>
<comment type="subcellular location">
    <subcellularLocation>
        <location evidence="1">Membrane</location>
        <topology evidence="1">Multi-pass membrane protein</topology>
    </subcellularLocation>
</comment>
<evidence type="ECO:0000256" key="2">
    <source>
        <dbReference type="ARBA" id="ARBA00007577"/>
    </source>
</evidence>
<evidence type="ECO:0000256" key="1">
    <source>
        <dbReference type="ARBA" id="ARBA00004141"/>
    </source>
</evidence>
<gene>
    <name evidence="12" type="ORF">MSPICULIGERA_LOCUS23556</name>
</gene>
<keyword evidence="7 9" id="KW-1133">Transmembrane helix</keyword>
<dbReference type="SMART" id="SM00382">
    <property type="entry name" value="AAA"/>
    <property type="match status" value="2"/>
</dbReference>
<sequence>MAPDKGNNLADFDEEPIYEPSTFEKAVSILLCRGDLAKQRLDVRPVPVLELYRYATGWDRFLLVFGVLCAVINGVSQPILALFAGRVTNVLLSYEGNSTEFRDRGYENVYVMLGLGGLTTLANLGQCLGLSIVCTRVVARFRTQYIGAIVGQNAAWLDANHSGVLTTRLSDDLERVREGIGDKLGLLVRGGAMFITGLTISFAYEWRLALVITGVCPAMCFCTALMARKMNAGTRRELVGVGQAGATAEEAIIGVRTVQACNGQEDMVKKYENALIRGETHAIRKGIWAGFFSGLFFLVLFCFLAIGYLYGGYLLTVGIIPDPGVVFIVVGSMLMGAYFLGMISPHLMVLLNARVAAAKLYGVIDRVPPIDCSAEDGRKLENIRGRVVFENVKFRYPNRPKELALDGLSLTVEPGETVALVGHSGSGKSTTVSLIPRLYDVEEGEILVDDCPIRDLNIRHLRQIVGIVQQEPLLFNATVAENLKVGAPELSEEEMISCCKQANAHDFIMKLPQGYDTLLGHGGIQLSGGQKQRVAIARTLAKKPKILILDEATSALDTRSERIVQSALADSSGRSTLIIAHRLSTVKMADRIIVMDAGRAVEQGTHESLMNLGGKYYRLVVAQGLADEAEREEEDVDLDERDEDDFEFIEDNRTEHELPFSARSAKHRLISQMTIDSVASGREAFQRGSMATESFGLSARESTRFRPDEIEAELLEELENFPASPSGQSAGLADIFSRLRGLRGHISLGLLFALIRGAELPAMTLAYGYIFQGFQFSNYEDGRLMHRLALGVVVFSAIGVGCMIFQLLASFFFSSVSERAARQFRVSAFQQILDQDAAYFDEAAHAPGKLISRLAADAPNIKAVLDGRMYQVVVGVCGLFGCIAVGFVFSWEVATVGAAIVLVVWLFMIVMGILVMRLNMKLVKEDEAAKLAIEIVESVKTIQLLNGERVFEEKFGQAVAAQQRREFGRCCLEAVSFAVSQSSSYFLTAAVFAVGIRVIYTGRRGPSSVFNAITAMTSGILGAINSYPYFPEFIKAQTAAKMLFSIIDREPTNLSIEASDEKMKPLDGSLLFEDVYFRYPHRSRHNVLNGLQFAVRPGQTVALVGPSGCGKSTCLHLLERFYEPLAGKVRLDGQDIRQLPLRHLRRQIGHVGQEPVLFSGTIRDNICLGLDDVPLSDVLFALEQANAKSFVSNFPMGVDTQVGEKGSQLSGGQKQRVAIARALIRRPKILLLDEATSALDSESEKAVQEALETARRGRTCVTIAHRLSTIQHADTICYVAGGRILETGSHQELIARRGHYYRLVKEQMITS</sequence>
<organism evidence="12 13">
    <name type="scientific">Mesorhabditis spiculigera</name>
    <dbReference type="NCBI Taxonomy" id="96644"/>
    <lineage>
        <taxon>Eukaryota</taxon>
        <taxon>Metazoa</taxon>
        <taxon>Ecdysozoa</taxon>
        <taxon>Nematoda</taxon>
        <taxon>Chromadorea</taxon>
        <taxon>Rhabditida</taxon>
        <taxon>Rhabditina</taxon>
        <taxon>Rhabditomorpha</taxon>
        <taxon>Rhabditoidea</taxon>
        <taxon>Rhabditidae</taxon>
        <taxon>Mesorhabditinae</taxon>
        <taxon>Mesorhabditis</taxon>
    </lineage>
</organism>
<comment type="similarity">
    <text evidence="2">Belongs to the ABC transporter superfamily. ABCB family. Multidrug resistance exporter (TC 3.A.1.201) subfamily.</text>
</comment>
<dbReference type="GO" id="GO:0015421">
    <property type="term" value="F:ABC-type oligopeptide transporter activity"/>
    <property type="evidence" value="ECO:0007669"/>
    <property type="project" value="TreeGrafter"/>
</dbReference>
<dbReference type="Proteomes" id="UP001177023">
    <property type="component" value="Unassembled WGS sequence"/>
</dbReference>
<dbReference type="GO" id="GO:0009636">
    <property type="term" value="P:response to toxic substance"/>
    <property type="evidence" value="ECO:0007669"/>
    <property type="project" value="UniProtKB-ARBA"/>
</dbReference>
<dbReference type="InterPro" id="IPR036640">
    <property type="entry name" value="ABC1_TM_sf"/>
</dbReference>